<accession>A0A1Y0E891</accession>
<dbReference type="Proteomes" id="UP000195273">
    <property type="component" value="Chromosome"/>
</dbReference>
<organism evidence="1 2">
    <name type="scientific">Yoonia vestfoldensis</name>
    <dbReference type="NCBI Taxonomy" id="245188"/>
    <lineage>
        <taxon>Bacteria</taxon>
        <taxon>Pseudomonadati</taxon>
        <taxon>Pseudomonadota</taxon>
        <taxon>Alphaproteobacteria</taxon>
        <taxon>Rhodobacterales</taxon>
        <taxon>Paracoccaceae</taxon>
        <taxon>Yoonia</taxon>
    </lineage>
</organism>
<keyword evidence="2" id="KW-1185">Reference proteome</keyword>
<evidence type="ECO:0000313" key="2">
    <source>
        <dbReference type="Proteomes" id="UP000195273"/>
    </source>
</evidence>
<gene>
    <name evidence="1" type="ORF">LOKVESSMR4R_00378</name>
</gene>
<proteinExistence type="predicted"/>
<dbReference type="KEGG" id="lvs:LOKVESSMR4R_00378"/>
<name>A0A1Y0E891_9RHOB</name>
<dbReference type="AlphaFoldDB" id="A0A1Y0E891"/>
<reference evidence="1 2" key="1">
    <citation type="submission" date="2017-05" db="EMBL/GenBank/DDBJ databases">
        <title>Genome Sequence of Loktanella vestfoldensis Strain SMR4r Isolated from a Culture of the Diatom Skeletonema marinoi.</title>
        <authorList>
            <person name="Topel M."/>
            <person name="Pinder M.I.M."/>
            <person name="Johansson O.N."/>
            <person name="Kourtchenko O."/>
            <person name="Godhe A."/>
            <person name="Clarke A.K."/>
        </authorList>
    </citation>
    <scope>NUCLEOTIDE SEQUENCE [LARGE SCALE GENOMIC DNA]</scope>
    <source>
        <strain evidence="1 2">SMR4r</strain>
    </source>
</reference>
<dbReference type="RefSeq" id="WP_087206049.1">
    <property type="nucleotide sequence ID" value="NZ_CP021431.1"/>
</dbReference>
<evidence type="ECO:0008006" key="3">
    <source>
        <dbReference type="Google" id="ProtNLM"/>
    </source>
</evidence>
<dbReference type="EMBL" id="CP021431">
    <property type="protein sequence ID" value="ART99717.1"/>
    <property type="molecule type" value="Genomic_DNA"/>
</dbReference>
<evidence type="ECO:0000313" key="1">
    <source>
        <dbReference type="EMBL" id="ART99717.1"/>
    </source>
</evidence>
<dbReference type="OrthoDB" id="7847397at2"/>
<protein>
    <recommendedName>
        <fullName evidence="3">Response regulator</fullName>
    </recommendedName>
</protein>
<sequence length="195" mass="20819">MSFININSLDAKLNRPSGLRGVMHDILRWVDGEVATCNQTRLDDPSSDATHASFDLIAPDLIDDSAIYIVDQSGGTLSAKVSHVALTAKSVTSFASIDAAVATAMDNPDENVALVLNIDLIADMHDAVEQLLAVKLALPDVPVIICSRTFAKNNFSLQRRAIADASLRLPCTDVSLALAIESGILNNKSRGGTYR</sequence>